<keyword evidence="7 9" id="KW-0030">Aminoacyl-tRNA synthetase</keyword>
<dbReference type="SUPFAM" id="SSF47323">
    <property type="entry name" value="Anticodon-binding domain of a subclass of class I aminoacyl-tRNA synthetases"/>
    <property type="match status" value="1"/>
</dbReference>
<dbReference type="Pfam" id="PF00750">
    <property type="entry name" value="tRNA-synt_1d"/>
    <property type="match status" value="1"/>
</dbReference>
<evidence type="ECO:0000256" key="9">
    <source>
        <dbReference type="HAMAP-Rule" id="MF_00123"/>
    </source>
</evidence>
<dbReference type="FunFam" id="3.40.50.620:FF:000125">
    <property type="entry name" value="Arginine--tRNA ligase"/>
    <property type="match status" value="1"/>
</dbReference>
<dbReference type="PATRIC" id="fig|1736674.3.peg.3028"/>
<comment type="subunit">
    <text evidence="9">Monomer.</text>
</comment>
<dbReference type="InterPro" id="IPR009080">
    <property type="entry name" value="tRNAsynth_Ia_anticodon-bd"/>
</dbReference>
<dbReference type="AlphaFoldDB" id="A0A0P0CPD5"/>
<evidence type="ECO:0000256" key="6">
    <source>
        <dbReference type="ARBA" id="ARBA00022917"/>
    </source>
</evidence>
<evidence type="ECO:0000256" key="10">
    <source>
        <dbReference type="RuleBase" id="RU363038"/>
    </source>
</evidence>
<dbReference type="OrthoDB" id="9805987at2"/>
<dbReference type="HAMAP" id="MF_00123">
    <property type="entry name" value="Arg_tRNA_synth"/>
    <property type="match status" value="1"/>
</dbReference>
<dbReference type="PRINTS" id="PR01038">
    <property type="entry name" value="TRNASYNTHARG"/>
</dbReference>
<feature type="domain" description="Arginyl tRNA synthetase N-terminal" evidence="12">
    <location>
        <begin position="5"/>
        <end position="86"/>
    </location>
</feature>
<evidence type="ECO:0000256" key="5">
    <source>
        <dbReference type="ARBA" id="ARBA00022840"/>
    </source>
</evidence>
<dbReference type="EMBL" id="CP012898">
    <property type="protein sequence ID" value="ALJ06331.1"/>
    <property type="molecule type" value="Genomic_DNA"/>
</dbReference>
<protein>
    <recommendedName>
        <fullName evidence="9">Arginine--tRNA ligase</fullName>
        <ecNumber evidence="9">6.1.1.19</ecNumber>
    </recommendedName>
    <alternativeName>
        <fullName evidence="9">Arginyl-tRNA synthetase</fullName>
        <shortName evidence="9">ArgRS</shortName>
    </alternativeName>
</protein>
<evidence type="ECO:0000313" key="13">
    <source>
        <dbReference type="EMBL" id="ALJ06331.1"/>
    </source>
</evidence>
<dbReference type="GO" id="GO:0006420">
    <property type="term" value="P:arginyl-tRNA aminoacylation"/>
    <property type="evidence" value="ECO:0007669"/>
    <property type="project" value="UniProtKB-UniRule"/>
</dbReference>
<dbReference type="SMART" id="SM00836">
    <property type="entry name" value="DALR_1"/>
    <property type="match status" value="1"/>
</dbReference>
<dbReference type="STRING" id="1736674.APS56_14820"/>
<keyword evidence="5 9" id="KW-0067">ATP-binding</keyword>
<evidence type="ECO:0000259" key="12">
    <source>
        <dbReference type="SMART" id="SM01016"/>
    </source>
</evidence>
<dbReference type="EC" id="6.1.1.19" evidence="9"/>
<comment type="subcellular location">
    <subcellularLocation>
        <location evidence="9">Cytoplasm</location>
    </subcellularLocation>
</comment>
<evidence type="ECO:0000259" key="11">
    <source>
        <dbReference type="SMART" id="SM00836"/>
    </source>
</evidence>
<dbReference type="Gene3D" id="3.30.1360.70">
    <property type="entry name" value="Arginyl tRNA synthetase N-terminal domain"/>
    <property type="match status" value="1"/>
</dbReference>
<name>A0A0P0CPD5_9FLAO</name>
<evidence type="ECO:0000313" key="14">
    <source>
        <dbReference type="Proteomes" id="UP000057981"/>
    </source>
</evidence>
<dbReference type="PANTHER" id="PTHR11956:SF5">
    <property type="entry name" value="ARGININE--TRNA LIGASE, CYTOPLASMIC"/>
    <property type="match status" value="1"/>
</dbReference>
<dbReference type="GO" id="GO:0004814">
    <property type="term" value="F:arginine-tRNA ligase activity"/>
    <property type="evidence" value="ECO:0007669"/>
    <property type="project" value="UniProtKB-UniRule"/>
</dbReference>
<evidence type="ECO:0000256" key="4">
    <source>
        <dbReference type="ARBA" id="ARBA00022741"/>
    </source>
</evidence>
<dbReference type="InterPro" id="IPR035684">
    <property type="entry name" value="ArgRS_core"/>
</dbReference>
<evidence type="ECO:0000256" key="2">
    <source>
        <dbReference type="ARBA" id="ARBA00022490"/>
    </source>
</evidence>
<dbReference type="Pfam" id="PF05746">
    <property type="entry name" value="DALR_1"/>
    <property type="match status" value="1"/>
</dbReference>
<dbReference type="NCBIfam" id="TIGR00456">
    <property type="entry name" value="argS"/>
    <property type="match status" value="1"/>
</dbReference>
<dbReference type="GO" id="GO:0005524">
    <property type="term" value="F:ATP binding"/>
    <property type="evidence" value="ECO:0007669"/>
    <property type="project" value="UniProtKB-UniRule"/>
</dbReference>
<accession>A0A0P0CPD5</accession>
<gene>
    <name evidence="9" type="primary">argS</name>
    <name evidence="13" type="ORF">APS56_14820</name>
</gene>
<dbReference type="RefSeq" id="WP_054730050.1">
    <property type="nucleotide sequence ID" value="NZ_CP012898.1"/>
</dbReference>
<dbReference type="SUPFAM" id="SSF52374">
    <property type="entry name" value="Nucleotidylyl transferase"/>
    <property type="match status" value="1"/>
</dbReference>
<feature type="domain" description="DALR anticodon binding" evidence="11">
    <location>
        <begin position="477"/>
        <end position="594"/>
    </location>
</feature>
<dbReference type="GO" id="GO:0005737">
    <property type="term" value="C:cytoplasm"/>
    <property type="evidence" value="ECO:0007669"/>
    <property type="project" value="UniProtKB-SubCell"/>
</dbReference>
<organism evidence="13 14">
    <name type="scientific">Pseudalgibacter alginicilyticus</name>
    <dbReference type="NCBI Taxonomy" id="1736674"/>
    <lineage>
        <taxon>Bacteria</taxon>
        <taxon>Pseudomonadati</taxon>
        <taxon>Bacteroidota</taxon>
        <taxon>Flavobacteriia</taxon>
        <taxon>Flavobacteriales</taxon>
        <taxon>Flavobacteriaceae</taxon>
        <taxon>Pseudalgibacter</taxon>
    </lineage>
</organism>
<dbReference type="SUPFAM" id="SSF55190">
    <property type="entry name" value="Arginyl-tRNA synthetase (ArgRS), N-terminal 'additional' domain"/>
    <property type="match status" value="1"/>
</dbReference>
<reference evidence="13 14" key="1">
    <citation type="submission" date="2015-10" db="EMBL/GenBank/DDBJ databases">
        <authorList>
            <person name="Gilbert D.G."/>
        </authorList>
    </citation>
    <scope>NUCLEOTIDE SEQUENCE [LARGE SCALE GENOMIC DNA]</scope>
    <source>
        <strain evidence="14">HZ-22</strain>
    </source>
</reference>
<dbReference type="InterPro" id="IPR036695">
    <property type="entry name" value="Arg-tRNA-synth_N_sf"/>
</dbReference>
<dbReference type="Gene3D" id="1.10.730.10">
    <property type="entry name" value="Isoleucyl-tRNA Synthetase, Domain 1"/>
    <property type="match status" value="1"/>
</dbReference>
<dbReference type="InterPro" id="IPR001412">
    <property type="entry name" value="aa-tRNA-synth_I_CS"/>
</dbReference>
<dbReference type="PANTHER" id="PTHR11956">
    <property type="entry name" value="ARGINYL-TRNA SYNTHETASE"/>
    <property type="match status" value="1"/>
</dbReference>
<dbReference type="InterPro" id="IPR008909">
    <property type="entry name" value="DALR_anticod-bd"/>
</dbReference>
<dbReference type="Gene3D" id="3.40.50.620">
    <property type="entry name" value="HUPs"/>
    <property type="match status" value="1"/>
</dbReference>
<sequence length="594" mass="67259">MSLQETLSNQVKQAVSKSFNVVLEIVEFQATRKEFVGDITVVIFPMLRLIKGNPVQIGEVVGNYLLENTEIVKGFNVVKGFLNVEISDAYYVEIFNEILSDDVFGIIKPHVSEKAIMVEYSSPNTNKPLHLGHVRNNLLGYSVAEILKASGKKVYKTQIINDRGIHICKSMLAWKRFGNGETPESTGLKGDKLVGNYYVRFDQEYKKEIENLVQNGIATEEAKKTAPILLEAQNMLLNWEAGDEDVVALWKKMNAWVYEGFDETYKNMGVDFDSLYYESNTYLLGKEFVNEGLKKGVFIKEDDGSVWCDLTEDGLDKKIVQRSDGTAVYITQDIGTAIQRIKDFPDVGGMVYTVGNEQDYHFQVLFLILKKLGFDWAENLYHLSYGMVDLPSGKMKSREGTVVDADDLITEMANTAEGISEELGKLDGYTESEKKELYKVIGLGALKYHILKVDPKKRILFDPKESIDFQGNTGPFIQYTYARIQSIVRKANFDYTTSITIEVKKLHPKEKELIKQLQLFPEVVQNAASQHSPALIANYTYDLVKEFNSFYQNVSILGADELHDKIFRVQLSKKVASTVKLAFNLLGIQVPERM</sequence>
<dbReference type="Pfam" id="PF03485">
    <property type="entry name" value="Arg_tRNA_synt_N"/>
    <property type="match status" value="1"/>
</dbReference>
<dbReference type="FunFam" id="1.10.730.10:FF:000006">
    <property type="entry name" value="Arginyl-tRNA synthetase 2, mitochondrial"/>
    <property type="match status" value="1"/>
</dbReference>
<evidence type="ECO:0000256" key="1">
    <source>
        <dbReference type="ARBA" id="ARBA00005594"/>
    </source>
</evidence>
<keyword evidence="6 9" id="KW-0648">Protein biosynthesis</keyword>
<dbReference type="InterPro" id="IPR005148">
    <property type="entry name" value="Arg-tRNA-synth_N"/>
</dbReference>
<dbReference type="InterPro" id="IPR014729">
    <property type="entry name" value="Rossmann-like_a/b/a_fold"/>
</dbReference>
<keyword evidence="14" id="KW-1185">Reference proteome</keyword>
<dbReference type="InterPro" id="IPR001278">
    <property type="entry name" value="Arg-tRNA-ligase"/>
</dbReference>
<evidence type="ECO:0000256" key="8">
    <source>
        <dbReference type="ARBA" id="ARBA00049339"/>
    </source>
</evidence>
<evidence type="ECO:0000256" key="7">
    <source>
        <dbReference type="ARBA" id="ARBA00023146"/>
    </source>
</evidence>
<comment type="catalytic activity">
    <reaction evidence="8 9">
        <text>tRNA(Arg) + L-arginine + ATP = L-arginyl-tRNA(Arg) + AMP + diphosphate</text>
        <dbReference type="Rhea" id="RHEA:20301"/>
        <dbReference type="Rhea" id="RHEA-COMP:9658"/>
        <dbReference type="Rhea" id="RHEA-COMP:9673"/>
        <dbReference type="ChEBI" id="CHEBI:30616"/>
        <dbReference type="ChEBI" id="CHEBI:32682"/>
        <dbReference type="ChEBI" id="CHEBI:33019"/>
        <dbReference type="ChEBI" id="CHEBI:78442"/>
        <dbReference type="ChEBI" id="CHEBI:78513"/>
        <dbReference type="ChEBI" id="CHEBI:456215"/>
        <dbReference type="EC" id="6.1.1.19"/>
    </reaction>
</comment>
<comment type="similarity">
    <text evidence="1 9 10">Belongs to the class-I aminoacyl-tRNA synthetase family.</text>
</comment>
<keyword evidence="3 9" id="KW-0436">Ligase</keyword>
<feature type="short sequence motif" description="'HIGH' region" evidence="9">
    <location>
        <begin position="123"/>
        <end position="133"/>
    </location>
</feature>
<proteinExistence type="inferred from homology"/>
<evidence type="ECO:0000256" key="3">
    <source>
        <dbReference type="ARBA" id="ARBA00022598"/>
    </source>
</evidence>
<dbReference type="KEGG" id="ahz:APS56_14820"/>
<dbReference type="SMART" id="SM01016">
    <property type="entry name" value="Arg_tRNA_synt_N"/>
    <property type="match status" value="1"/>
</dbReference>
<keyword evidence="4 9" id="KW-0547">Nucleotide-binding</keyword>
<dbReference type="PROSITE" id="PS00178">
    <property type="entry name" value="AA_TRNA_LIGASE_I"/>
    <property type="match status" value="1"/>
</dbReference>
<dbReference type="Proteomes" id="UP000057981">
    <property type="component" value="Chromosome"/>
</dbReference>
<keyword evidence="2 9" id="KW-0963">Cytoplasm</keyword>